<accession>A0ABP6XU26</accession>
<protein>
    <recommendedName>
        <fullName evidence="5">Chromosome condensation regulator RCC1</fullName>
    </recommendedName>
</protein>
<keyword evidence="1" id="KW-0677">Repeat</keyword>
<comment type="caution">
    <text evidence="3">The sequence shown here is derived from an EMBL/GenBank/DDBJ whole genome shotgun (WGS) entry which is preliminary data.</text>
</comment>
<dbReference type="PANTHER" id="PTHR45622:SF70">
    <property type="entry name" value="SECRETION-REGULATING GUANINE NUCLEOTIDE EXCHANGE FACTOR"/>
    <property type="match status" value="1"/>
</dbReference>
<keyword evidence="4" id="KW-1185">Reference proteome</keyword>
<dbReference type="InterPro" id="IPR000408">
    <property type="entry name" value="Reg_chr_condens"/>
</dbReference>
<name>A0ABP6XU26_9ACTN</name>
<evidence type="ECO:0000256" key="1">
    <source>
        <dbReference type="ARBA" id="ARBA00022737"/>
    </source>
</evidence>
<evidence type="ECO:0008006" key="5">
    <source>
        <dbReference type="Google" id="ProtNLM"/>
    </source>
</evidence>
<dbReference type="InterPro" id="IPR009091">
    <property type="entry name" value="RCC1/BLIP-II"/>
</dbReference>
<dbReference type="RefSeq" id="WP_345567145.1">
    <property type="nucleotide sequence ID" value="NZ_BAABDQ010000014.1"/>
</dbReference>
<evidence type="ECO:0000313" key="4">
    <source>
        <dbReference type="Proteomes" id="UP001500630"/>
    </source>
</evidence>
<feature type="chain" id="PRO_5045511239" description="Chromosome condensation regulator RCC1" evidence="2">
    <location>
        <begin position="23"/>
        <end position="320"/>
    </location>
</feature>
<proteinExistence type="predicted"/>
<evidence type="ECO:0000256" key="2">
    <source>
        <dbReference type="SAM" id="SignalP"/>
    </source>
</evidence>
<dbReference type="EMBL" id="BAABDQ010000014">
    <property type="protein sequence ID" value="GAA3572499.1"/>
    <property type="molecule type" value="Genomic_DNA"/>
</dbReference>
<feature type="signal peptide" evidence="2">
    <location>
        <begin position="1"/>
        <end position="22"/>
    </location>
</feature>
<dbReference type="InterPro" id="IPR051709">
    <property type="entry name" value="Ub-ligase/GTPase-reg"/>
</dbReference>
<dbReference type="Proteomes" id="UP001500630">
    <property type="component" value="Unassembled WGS sequence"/>
</dbReference>
<dbReference type="Pfam" id="PF13540">
    <property type="entry name" value="RCC1_2"/>
    <property type="match status" value="1"/>
</dbReference>
<gene>
    <name evidence="3" type="ORF">GCM10022419_061760</name>
</gene>
<dbReference type="SUPFAM" id="SSF50985">
    <property type="entry name" value="RCC1/BLIP-II"/>
    <property type="match status" value="1"/>
</dbReference>
<dbReference type="Gene3D" id="2.130.10.30">
    <property type="entry name" value="Regulator of chromosome condensation 1/beta-lactamase-inhibitor protein II"/>
    <property type="match status" value="2"/>
</dbReference>
<evidence type="ECO:0000313" key="3">
    <source>
        <dbReference type="EMBL" id="GAA3572499.1"/>
    </source>
</evidence>
<keyword evidence="2" id="KW-0732">Signal</keyword>
<dbReference type="PANTHER" id="PTHR45622">
    <property type="entry name" value="UBIQUITIN-PROTEIN LIGASE E3A-RELATED"/>
    <property type="match status" value="1"/>
</dbReference>
<reference evidence="4" key="1">
    <citation type="journal article" date="2019" name="Int. J. Syst. Evol. Microbiol.">
        <title>The Global Catalogue of Microorganisms (GCM) 10K type strain sequencing project: providing services to taxonomists for standard genome sequencing and annotation.</title>
        <authorList>
            <consortium name="The Broad Institute Genomics Platform"/>
            <consortium name="The Broad Institute Genome Sequencing Center for Infectious Disease"/>
            <person name="Wu L."/>
            <person name="Ma J."/>
        </authorList>
    </citation>
    <scope>NUCLEOTIDE SEQUENCE [LARGE SCALE GENOMIC DNA]</scope>
    <source>
        <strain evidence="4">JCM 17326</strain>
    </source>
</reference>
<sequence length="320" mass="32212">MRTVALGLPAALLGGTVSHASAAQARSGTNPIADEPPECTPTGKVIQWGPAGAPAVPAAGSSGVTAISSGVCANLYNLMLKDGRVTTWGNFNFQDTNQQRLSRVPVAATKDVTAIATAGMFSLALRDGGVIIWGGTSDTQLTVPEAAKSGVTAIAGANGGTSSGLFLKDGGVIQWRGQATLPDEAKEGIVAISTSYHSLALREDGRVITWAPTLTPNLAVPAEAQSGVTAISAGAGFSLALKDGGVIAWGGNDYGQLEVPYEAQSDVVKISAGNMASMALTAGGQVIVWAYNGNGQLNVPAAANCAVSAISCGYLCLALQ</sequence>
<dbReference type="PROSITE" id="PS50012">
    <property type="entry name" value="RCC1_3"/>
    <property type="match status" value="1"/>
</dbReference>
<organism evidence="3 4">
    <name type="scientific">Nonomuraea rosea</name>
    <dbReference type="NCBI Taxonomy" id="638574"/>
    <lineage>
        <taxon>Bacteria</taxon>
        <taxon>Bacillati</taxon>
        <taxon>Actinomycetota</taxon>
        <taxon>Actinomycetes</taxon>
        <taxon>Streptosporangiales</taxon>
        <taxon>Streptosporangiaceae</taxon>
        <taxon>Nonomuraea</taxon>
    </lineage>
</organism>